<evidence type="ECO:0000313" key="2">
    <source>
        <dbReference type="Proteomes" id="UP000186922"/>
    </source>
</evidence>
<reference evidence="1 2" key="1">
    <citation type="journal article" date="2016" name="Nat. Commun.">
        <title>Extremotolerant tardigrade genome and improved radiotolerance of human cultured cells by tardigrade-unique protein.</title>
        <authorList>
            <person name="Hashimoto T."/>
            <person name="Horikawa D.D."/>
            <person name="Saito Y."/>
            <person name="Kuwahara H."/>
            <person name="Kozuka-Hata H."/>
            <person name="Shin-I T."/>
            <person name="Minakuchi Y."/>
            <person name="Ohishi K."/>
            <person name="Motoyama A."/>
            <person name="Aizu T."/>
            <person name="Enomoto A."/>
            <person name="Kondo K."/>
            <person name="Tanaka S."/>
            <person name="Hara Y."/>
            <person name="Koshikawa S."/>
            <person name="Sagara H."/>
            <person name="Miura T."/>
            <person name="Yokobori S."/>
            <person name="Miyagawa K."/>
            <person name="Suzuki Y."/>
            <person name="Kubo T."/>
            <person name="Oyama M."/>
            <person name="Kohara Y."/>
            <person name="Fujiyama A."/>
            <person name="Arakawa K."/>
            <person name="Katayama T."/>
            <person name="Toyoda A."/>
            <person name="Kunieda T."/>
        </authorList>
    </citation>
    <scope>NUCLEOTIDE SEQUENCE [LARGE SCALE GENOMIC DNA]</scope>
    <source>
        <strain evidence="1 2">YOKOZUNA-1</strain>
    </source>
</reference>
<dbReference type="AlphaFoldDB" id="A0A1D1UVD7"/>
<proteinExistence type="predicted"/>
<accession>A0A1D1UVD7</accession>
<dbReference type="Proteomes" id="UP000186922">
    <property type="component" value="Unassembled WGS sequence"/>
</dbReference>
<name>A0A1D1UVD7_RAMVA</name>
<organism evidence="1 2">
    <name type="scientific">Ramazzottius varieornatus</name>
    <name type="common">Water bear</name>
    <name type="synonym">Tardigrade</name>
    <dbReference type="NCBI Taxonomy" id="947166"/>
    <lineage>
        <taxon>Eukaryota</taxon>
        <taxon>Metazoa</taxon>
        <taxon>Ecdysozoa</taxon>
        <taxon>Tardigrada</taxon>
        <taxon>Eutardigrada</taxon>
        <taxon>Parachela</taxon>
        <taxon>Hypsibioidea</taxon>
        <taxon>Ramazzottiidae</taxon>
        <taxon>Ramazzottius</taxon>
    </lineage>
</organism>
<comment type="caution">
    <text evidence="1">The sequence shown here is derived from an EMBL/GenBank/DDBJ whole genome shotgun (WGS) entry which is preliminary data.</text>
</comment>
<protein>
    <submittedName>
        <fullName evidence="1">Uncharacterized protein</fullName>
    </submittedName>
</protein>
<dbReference type="EMBL" id="BDGG01000002">
    <property type="protein sequence ID" value="GAU91207.1"/>
    <property type="molecule type" value="Genomic_DNA"/>
</dbReference>
<sequence length="109" mass="12451">MPSATEGRILLQAFFLFSAATITYIYCIQLSPFSTRQQIVLVFDVKRFNELCSLKAQQEESADFFPACEYHPLPSTSRHFAEYFFPSEACAMNYRPSSRKGDSVDLCNL</sequence>
<evidence type="ECO:0000313" key="1">
    <source>
        <dbReference type="EMBL" id="GAU91207.1"/>
    </source>
</evidence>
<keyword evidence="2" id="KW-1185">Reference proteome</keyword>
<gene>
    <name evidence="1" type="primary">RvY_03510-1</name>
    <name evidence="1" type="synonym">RvY_03510.1</name>
    <name evidence="1" type="ORF">RvY_03510</name>
</gene>